<dbReference type="Proteomes" id="UP000694543">
    <property type="component" value="Unplaced"/>
</dbReference>
<dbReference type="PROSITE" id="PS50922">
    <property type="entry name" value="TLC"/>
    <property type="match status" value="1"/>
</dbReference>
<dbReference type="Pfam" id="PF03798">
    <property type="entry name" value="TRAM_LAG1_CLN8"/>
    <property type="match status" value="1"/>
</dbReference>
<evidence type="ECO:0000259" key="11">
    <source>
        <dbReference type="PROSITE" id="PS50922"/>
    </source>
</evidence>
<evidence type="ECO:0000256" key="2">
    <source>
        <dbReference type="ARBA" id="ARBA00004760"/>
    </source>
</evidence>
<dbReference type="GO" id="GO:0050291">
    <property type="term" value="F:sphingosine N-acyltransferase activity"/>
    <property type="evidence" value="ECO:0007669"/>
    <property type="project" value="InterPro"/>
</dbReference>
<dbReference type="AlphaFoldDB" id="A0A8C3LEE7"/>
<evidence type="ECO:0000256" key="8">
    <source>
        <dbReference type="PROSITE-ProRule" id="PRU00205"/>
    </source>
</evidence>
<feature type="transmembrane region" description="Helical" evidence="9">
    <location>
        <begin position="108"/>
        <end position="127"/>
    </location>
</feature>
<evidence type="ECO:0000313" key="13">
    <source>
        <dbReference type="Proteomes" id="UP000694543"/>
    </source>
</evidence>
<dbReference type="UniPathway" id="UPA00222"/>
<comment type="pathway">
    <text evidence="3">Sphingolipid metabolism.</text>
</comment>
<evidence type="ECO:0000256" key="9">
    <source>
        <dbReference type="SAM" id="Phobius"/>
    </source>
</evidence>
<comment type="catalytic activity">
    <reaction evidence="7">
        <text>sphinganine + octadecanoyl-CoA = N-(octadecanoyl)-sphinganine + CoA + H(+)</text>
        <dbReference type="Rhea" id="RHEA:36547"/>
        <dbReference type="ChEBI" id="CHEBI:15378"/>
        <dbReference type="ChEBI" id="CHEBI:57287"/>
        <dbReference type="ChEBI" id="CHEBI:57394"/>
        <dbReference type="ChEBI" id="CHEBI:57817"/>
        <dbReference type="ChEBI" id="CHEBI:67033"/>
    </reaction>
    <physiologicalReaction direction="left-to-right" evidence="7">
        <dbReference type="Rhea" id="RHEA:36548"/>
    </physiologicalReaction>
</comment>
<comment type="pathway">
    <text evidence="2">Lipid metabolism; sphingolipid metabolism.</text>
</comment>
<sequence length="298" mass="35065">MGLAMWLWCHHTFLCPGCTHCLLGIITFGGTFTIDNCHSLLQRSGADWLYHKHSETICLLKCFFMLLMYTIRDMDSYCCFLFVQKPWVWDHTLCWLRYPQQPLLPSLGWFYLLELSFYCSLVVTLPFDVKRKDFKEQIIHHIATITLIFVSYCANLIRLGVMIMLVHDASDYLLELAKVLHYMKWKRVCEAVFIVFAVVFISSRLVIFPLITYHYYVTKFEMFFLSCLINAFLVILQLLHIFWSYLILRMTFGVILYGAVRKIFFSSMTTRSSMVLHTCKERVGKEGLPNQTAQELQN</sequence>
<proteinExistence type="predicted"/>
<dbReference type="GO" id="GO:0046513">
    <property type="term" value="P:ceramide biosynthetic process"/>
    <property type="evidence" value="ECO:0007669"/>
    <property type="project" value="InterPro"/>
</dbReference>
<dbReference type="SMART" id="SM00724">
    <property type="entry name" value="TLC"/>
    <property type="match status" value="1"/>
</dbReference>
<keyword evidence="10" id="KW-0732">Signal</keyword>
<keyword evidence="4 8" id="KW-0812">Transmembrane</keyword>
<dbReference type="GO" id="GO:0016020">
    <property type="term" value="C:membrane"/>
    <property type="evidence" value="ECO:0007669"/>
    <property type="project" value="UniProtKB-SubCell"/>
</dbReference>
<protein>
    <recommendedName>
        <fullName evidence="11">TLC domain-containing protein</fullName>
    </recommendedName>
</protein>
<feature type="transmembrane region" description="Helical" evidence="9">
    <location>
        <begin position="223"/>
        <end position="240"/>
    </location>
</feature>
<accession>A0A8C3LEE7</accession>
<feature type="signal peptide" evidence="10">
    <location>
        <begin position="1"/>
        <end position="21"/>
    </location>
</feature>
<keyword evidence="13" id="KW-1185">Reference proteome</keyword>
<evidence type="ECO:0000256" key="3">
    <source>
        <dbReference type="ARBA" id="ARBA00004991"/>
    </source>
</evidence>
<reference evidence="12" key="1">
    <citation type="submission" date="2025-08" db="UniProtKB">
        <authorList>
            <consortium name="Ensembl"/>
        </authorList>
    </citation>
    <scope>IDENTIFICATION</scope>
</reference>
<dbReference type="InterPro" id="IPR016439">
    <property type="entry name" value="Lag1/Lac1-like"/>
</dbReference>
<dbReference type="PANTHER" id="PTHR12560">
    <property type="entry name" value="LONGEVITY ASSURANCE FACTOR 1 LAG1"/>
    <property type="match status" value="1"/>
</dbReference>
<comment type="subcellular location">
    <subcellularLocation>
        <location evidence="1">Membrane</location>
        <topology evidence="1">Multi-pass membrane protein</topology>
    </subcellularLocation>
</comment>
<evidence type="ECO:0000256" key="7">
    <source>
        <dbReference type="ARBA" id="ARBA00049036"/>
    </source>
</evidence>
<keyword evidence="6 8" id="KW-0472">Membrane</keyword>
<evidence type="ECO:0000256" key="10">
    <source>
        <dbReference type="SAM" id="SignalP"/>
    </source>
</evidence>
<reference evidence="12" key="2">
    <citation type="submission" date="2025-09" db="UniProtKB">
        <authorList>
            <consortium name="Ensembl"/>
        </authorList>
    </citation>
    <scope>IDENTIFICATION</scope>
</reference>
<feature type="transmembrane region" description="Helical" evidence="9">
    <location>
        <begin position="246"/>
        <end position="264"/>
    </location>
</feature>
<feature type="chain" id="PRO_5034026680" description="TLC domain-containing protein" evidence="10">
    <location>
        <begin position="22"/>
        <end position="298"/>
    </location>
</feature>
<evidence type="ECO:0000256" key="1">
    <source>
        <dbReference type="ARBA" id="ARBA00004141"/>
    </source>
</evidence>
<name>A0A8C3LEE7_CHRPC</name>
<feature type="transmembrane region" description="Helical" evidence="9">
    <location>
        <begin position="191"/>
        <end position="211"/>
    </location>
</feature>
<evidence type="ECO:0000256" key="4">
    <source>
        <dbReference type="ARBA" id="ARBA00022692"/>
    </source>
</evidence>
<evidence type="ECO:0000256" key="5">
    <source>
        <dbReference type="ARBA" id="ARBA00022989"/>
    </source>
</evidence>
<organism evidence="12 13">
    <name type="scientific">Chrysolophus pictus</name>
    <name type="common">Golden pheasant</name>
    <name type="synonym">Phasianus pictus</name>
    <dbReference type="NCBI Taxonomy" id="9089"/>
    <lineage>
        <taxon>Eukaryota</taxon>
        <taxon>Metazoa</taxon>
        <taxon>Chordata</taxon>
        <taxon>Craniata</taxon>
        <taxon>Vertebrata</taxon>
        <taxon>Euteleostomi</taxon>
        <taxon>Archelosauria</taxon>
        <taxon>Archosauria</taxon>
        <taxon>Dinosauria</taxon>
        <taxon>Saurischia</taxon>
        <taxon>Theropoda</taxon>
        <taxon>Coelurosauria</taxon>
        <taxon>Aves</taxon>
        <taxon>Neognathae</taxon>
        <taxon>Galloanserae</taxon>
        <taxon>Galliformes</taxon>
        <taxon>Phasianidae</taxon>
        <taxon>Phasianinae</taxon>
        <taxon>Chrysolophus</taxon>
    </lineage>
</organism>
<evidence type="ECO:0000313" key="12">
    <source>
        <dbReference type="Ensembl" id="ENSCPIP00010009076.1"/>
    </source>
</evidence>
<evidence type="ECO:0000256" key="6">
    <source>
        <dbReference type="ARBA" id="ARBA00023136"/>
    </source>
</evidence>
<dbReference type="Ensembl" id="ENSCPIT00010010720.1">
    <property type="protein sequence ID" value="ENSCPIP00010009076.1"/>
    <property type="gene ID" value="ENSCPIG00010007064.1"/>
</dbReference>
<dbReference type="InterPro" id="IPR006634">
    <property type="entry name" value="TLC-dom"/>
</dbReference>
<feature type="domain" description="TLC" evidence="11">
    <location>
        <begin position="54"/>
        <end position="256"/>
    </location>
</feature>
<keyword evidence="5 9" id="KW-1133">Transmembrane helix</keyword>
<dbReference type="PANTHER" id="PTHR12560:SF6">
    <property type="entry name" value="CERAMIDE SYNTHASE 4"/>
    <property type="match status" value="1"/>
</dbReference>
<feature type="transmembrane region" description="Helical" evidence="9">
    <location>
        <begin position="139"/>
        <end position="166"/>
    </location>
</feature>